<evidence type="ECO:0000256" key="3">
    <source>
        <dbReference type="ARBA" id="ARBA00007650"/>
    </source>
</evidence>
<sequence length="902" mass="101162">MSILTKIFGDPNERIIKNLQPIVGEINSLEEEFAKLSDEELRAKTAEFKKRIAEEEATGILLQGALDMVLPEAFAAVRESAKRTLGQRHFDVQLIGGIILHRGQIAEMKTGEGKTLVATLPAYLNALLGKGVHLVTVNDYLARRDAVWMGQIYHALGLSVGCINHDASYLYDSLHSEEILDKERDTSGVFKVIHEFLRPCSRKEAYAADITYGTNNEFGFDYLRDNMAYNSDQIVQAHSHYFAIVDEVDSILIDEARTPLIISAPAEESAELYKTFSRMTPHLKENIDYNVDEKLKSATITEAGIEKVERMLGISDIYTEKGMHYVHHLEQALRAQALFVRDRDYVVKNGEVIIVDEFTGRLMPGRRWSEGLHQAIEAKEGVSVQKESRTFATITFQNYFRLYAKLAGMTGTAATSAEEFYKVYNLEVVQIPTNCLLIRDDLPDRIYQTAQAKWRALSREIQARHALGQPVLVGTVSIEKNEMLSALLSREGVPHKVLNAKNHEEEGAIIAQAGRFGAVTVATNMAGRGVDIILGGNPPDPEQHKVVCRAGGLLVIGTERHEARRIDNQLRGRAGRQGDPGASQFYVSLEDDLMRVFGPGPERIRNLMARIGVPEDEPIENKMVSRSIESAQGKIEGFNFDMRKHILEYDDVMNKQRSAMYARRNRIIFAASSVLEEEAIMMVREMGALLIAAHAASEYASEWNREEIEENIRSVVGDREGYDIHQIIFAIEDVEKLRTAVCDFLEAVFLQKKNTIENFFDAARMVMLQAIDTLWVEHLEAMDYMRNSVRLRAYGQRDPLVEYKNEGARMFRALEGYINNYIASALFKIAAAPPPPAISFGQNLRYNDPSAMLGSSSAVSPQAFGKNIATNKITVGRNDPCPCGSEKKYKKCHLNSNSRNAV</sequence>
<dbReference type="Pfam" id="PF07517">
    <property type="entry name" value="SecA_DEAD"/>
    <property type="match status" value="1"/>
</dbReference>
<dbReference type="GO" id="GO:0005829">
    <property type="term" value="C:cytosol"/>
    <property type="evidence" value="ECO:0007669"/>
    <property type="project" value="TreeGrafter"/>
</dbReference>
<evidence type="ECO:0000256" key="4">
    <source>
        <dbReference type="ARBA" id="ARBA00022448"/>
    </source>
</evidence>
<comment type="cofactor">
    <cofactor evidence="1">
        <name>Zn(2+)</name>
        <dbReference type="ChEBI" id="CHEBI:29105"/>
    </cofactor>
</comment>
<dbReference type="PROSITE" id="PS51196">
    <property type="entry name" value="SECA_MOTOR_DEAD"/>
    <property type="match status" value="1"/>
</dbReference>
<dbReference type="Gene3D" id="1.10.3060.10">
    <property type="entry name" value="Helical scaffold and wing domains of SecA"/>
    <property type="match status" value="1"/>
</dbReference>
<keyword evidence="7" id="KW-0479">Metal-binding</keyword>
<feature type="binding site" evidence="15">
    <location>
        <begin position="111"/>
        <end position="115"/>
    </location>
    <ligand>
        <name>ATP</name>
        <dbReference type="ChEBI" id="CHEBI:30616"/>
    </ligand>
</feature>
<evidence type="ECO:0000256" key="2">
    <source>
        <dbReference type="ARBA" id="ARBA00004170"/>
    </source>
</evidence>
<dbReference type="GO" id="GO:0008564">
    <property type="term" value="F:protein-exporting ATPase activity"/>
    <property type="evidence" value="ECO:0007669"/>
    <property type="project" value="UniProtKB-EC"/>
</dbReference>
<keyword evidence="17" id="KW-0175">Coiled coil</keyword>
<dbReference type="GO" id="GO:0017038">
    <property type="term" value="P:protein import"/>
    <property type="evidence" value="ECO:0007669"/>
    <property type="project" value="InterPro"/>
</dbReference>
<dbReference type="Proteomes" id="UP000178406">
    <property type="component" value="Unassembled WGS sequence"/>
</dbReference>
<dbReference type="SUPFAM" id="SSF52540">
    <property type="entry name" value="P-loop containing nucleoside triphosphate hydrolases"/>
    <property type="match status" value="2"/>
</dbReference>
<feature type="coiled-coil region" evidence="17">
    <location>
        <begin position="26"/>
        <end position="56"/>
    </location>
</feature>
<dbReference type="FunFam" id="3.40.50.300:FF:000429">
    <property type="entry name" value="Preprotein translocase subunit SecA"/>
    <property type="match status" value="1"/>
</dbReference>
<keyword evidence="12 15" id="KW-1278">Translocase</keyword>
<reference evidence="21 22" key="1">
    <citation type="journal article" date="2016" name="Nat. Commun.">
        <title>Thousands of microbial genomes shed light on interconnected biogeochemical processes in an aquifer system.</title>
        <authorList>
            <person name="Anantharaman K."/>
            <person name="Brown C.T."/>
            <person name="Hug L.A."/>
            <person name="Sharon I."/>
            <person name="Castelle C.J."/>
            <person name="Probst A.J."/>
            <person name="Thomas B.C."/>
            <person name="Singh A."/>
            <person name="Wilkins M.J."/>
            <person name="Karaoz U."/>
            <person name="Brodie E.L."/>
            <person name="Williams K.H."/>
            <person name="Hubbard S.S."/>
            <person name="Banfield J.F."/>
        </authorList>
    </citation>
    <scope>NUCLEOTIDE SEQUENCE [LARGE SCALE GENOMIC DNA]</scope>
</reference>
<dbReference type="Pfam" id="PF07516">
    <property type="entry name" value="SecA_SW"/>
    <property type="match status" value="1"/>
</dbReference>
<dbReference type="EMBL" id="MFHQ01000030">
    <property type="protein sequence ID" value="OGF74026.1"/>
    <property type="molecule type" value="Genomic_DNA"/>
</dbReference>
<dbReference type="GO" id="GO:0065002">
    <property type="term" value="P:intracellular protein transmembrane transport"/>
    <property type="evidence" value="ECO:0007669"/>
    <property type="project" value="UniProtKB-UniRule"/>
</dbReference>
<dbReference type="GO" id="GO:0005886">
    <property type="term" value="C:plasma membrane"/>
    <property type="evidence" value="ECO:0007669"/>
    <property type="project" value="UniProtKB-SubCell"/>
</dbReference>
<evidence type="ECO:0000256" key="1">
    <source>
        <dbReference type="ARBA" id="ARBA00001947"/>
    </source>
</evidence>
<evidence type="ECO:0000256" key="17">
    <source>
        <dbReference type="SAM" id="Coils"/>
    </source>
</evidence>
<feature type="domain" description="Helicase C-terminal" evidence="19">
    <location>
        <begin position="441"/>
        <end position="646"/>
    </location>
</feature>
<comment type="similarity">
    <text evidence="3 15 16">Belongs to the SecA family.</text>
</comment>
<organism evidence="21 22">
    <name type="scientific">Candidatus Giovannonibacteria bacterium RIFCSPHIGHO2_02_FULL_46_20</name>
    <dbReference type="NCBI Taxonomy" id="1798338"/>
    <lineage>
        <taxon>Bacteria</taxon>
        <taxon>Candidatus Giovannoniibacteriota</taxon>
    </lineage>
</organism>
<evidence type="ECO:0000259" key="20">
    <source>
        <dbReference type="PROSITE" id="PS51196"/>
    </source>
</evidence>
<evidence type="ECO:0000256" key="7">
    <source>
        <dbReference type="ARBA" id="ARBA00022723"/>
    </source>
</evidence>
<comment type="catalytic activity">
    <reaction evidence="15">
        <text>ATP + H2O + cellular proteinSide 1 = ADP + phosphate + cellular proteinSide 2.</text>
        <dbReference type="EC" id="7.4.2.8"/>
    </reaction>
</comment>
<dbReference type="Gene3D" id="3.90.1440.10">
    <property type="entry name" value="SecA, preprotein cross-linking domain"/>
    <property type="match status" value="1"/>
</dbReference>
<feature type="binding site" evidence="15">
    <location>
        <position position="531"/>
    </location>
    <ligand>
        <name>ATP</name>
        <dbReference type="ChEBI" id="CHEBI:30616"/>
    </ligand>
</feature>
<name>A0A1F5WEH5_9BACT</name>
<feature type="domain" description="SecA family profile" evidence="20">
    <location>
        <begin position="1"/>
        <end position="620"/>
    </location>
</feature>
<dbReference type="GO" id="GO:0005524">
    <property type="term" value="F:ATP binding"/>
    <property type="evidence" value="ECO:0007669"/>
    <property type="project" value="UniProtKB-UniRule"/>
</dbReference>
<dbReference type="Pfam" id="PF21090">
    <property type="entry name" value="P-loop_SecA"/>
    <property type="match status" value="2"/>
</dbReference>
<keyword evidence="8 15" id="KW-0547">Nucleotide-binding</keyword>
<evidence type="ECO:0000256" key="10">
    <source>
        <dbReference type="ARBA" id="ARBA00022840"/>
    </source>
</evidence>
<evidence type="ECO:0000256" key="15">
    <source>
        <dbReference type="HAMAP-Rule" id="MF_01382"/>
    </source>
</evidence>
<dbReference type="GO" id="GO:0006605">
    <property type="term" value="P:protein targeting"/>
    <property type="evidence" value="ECO:0007669"/>
    <property type="project" value="UniProtKB-UniRule"/>
</dbReference>
<proteinExistence type="inferred from homology"/>
<keyword evidence="10 15" id="KW-0067">ATP-binding</keyword>
<dbReference type="InterPro" id="IPR000185">
    <property type="entry name" value="SecA"/>
</dbReference>
<evidence type="ECO:0000256" key="6">
    <source>
        <dbReference type="ARBA" id="ARBA00022490"/>
    </source>
</evidence>
<dbReference type="PRINTS" id="PR00906">
    <property type="entry name" value="SECA"/>
</dbReference>
<dbReference type="PANTHER" id="PTHR30612">
    <property type="entry name" value="SECA INNER MEMBRANE COMPONENT OF SEC PROTEIN SECRETION SYSTEM"/>
    <property type="match status" value="1"/>
</dbReference>
<dbReference type="InterPro" id="IPR011130">
    <property type="entry name" value="SecA_preprotein_X-link_dom"/>
</dbReference>
<evidence type="ECO:0000256" key="16">
    <source>
        <dbReference type="RuleBase" id="RU003874"/>
    </source>
</evidence>
<dbReference type="EC" id="7.4.2.8" evidence="15"/>
<dbReference type="InterPro" id="IPR027417">
    <property type="entry name" value="P-loop_NTPase"/>
</dbReference>
<feature type="binding site" evidence="15">
    <location>
        <position position="93"/>
    </location>
    <ligand>
        <name>ATP</name>
        <dbReference type="ChEBI" id="CHEBI:30616"/>
    </ligand>
</feature>
<comment type="function">
    <text evidence="15">Part of the Sec protein translocase complex. Interacts with the SecYEG preprotein conducting channel. Has a central role in coupling the hydrolysis of ATP to the transfer of proteins into and across the cell membrane, serving as an ATP-driven molecular motor driving the stepwise translocation of polypeptide chains across the membrane.</text>
</comment>
<dbReference type="PANTHER" id="PTHR30612:SF0">
    <property type="entry name" value="CHLOROPLAST PROTEIN-TRANSPORTING ATPASE"/>
    <property type="match status" value="1"/>
</dbReference>
<dbReference type="SMART" id="SM00958">
    <property type="entry name" value="SecA_PP_bind"/>
    <property type="match status" value="1"/>
</dbReference>
<keyword evidence="13 15" id="KW-0811">Translocation</keyword>
<keyword evidence="14 15" id="KW-0472">Membrane</keyword>
<dbReference type="GO" id="GO:0031522">
    <property type="term" value="C:cell envelope Sec protein transport complex"/>
    <property type="evidence" value="ECO:0007669"/>
    <property type="project" value="TreeGrafter"/>
</dbReference>
<dbReference type="InterPro" id="IPR036266">
    <property type="entry name" value="SecA_Wing/Scaffold_sf"/>
</dbReference>
<dbReference type="FunFam" id="3.90.1440.10:FF:000002">
    <property type="entry name" value="Protein translocase subunit SecA"/>
    <property type="match status" value="1"/>
</dbReference>
<dbReference type="SMART" id="SM00957">
    <property type="entry name" value="SecA_DEAD"/>
    <property type="match status" value="1"/>
</dbReference>
<evidence type="ECO:0000313" key="22">
    <source>
        <dbReference type="Proteomes" id="UP000178406"/>
    </source>
</evidence>
<evidence type="ECO:0000256" key="11">
    <source>
        <dbReference type="ARBA" id="ARBA00022927"/>
    </source>
</evidence>
<dbReference type="Pfam" id="PF01043">
    <property type="entry name" value="SecA_PP_bind"/>
    <property type="match status" value="1"/>
</dbReference>
<dbReference type="InterPro" id="IPR020937">
    <property type="entry name" value="SecA_CS"/>
</dbReference>
<feature type="domain" description="Helicase ATP-binding" evidence="18">
    <location>
        <begin position="95"/>
        <end position="284"/>
    </location>
</feature>
<dbReference type="InterPro" id="IPR001650">
    <property type="entry name" value="Helicase_C-like"/>
</dbReference>
<comment type="caution">
    <text evidence="21">The sequence shown here is derived from an EMBL/GenBank/DDBJ whole genome shotgun (WGS) entry which is preliminary data.</text>
</comment>
<dbReference type="PROSITE" id="PS01312">
    <property type="entry name" value="SECA"/>
    <property type="match status" value="1"/>
</dbReference>
<dbReference type="PROSITE" id="PS51194">
    <property type="entry name" value="HELICASE_CTER"/>
    <property type="match status" value="1"/>
</dbReference>
<dbReference type="NCBIfam" id="TIGR00963">
    <property type="entry name" value="secA"/>
    <property type="match status" value="1"/>
</dbReference>
<dbReference type="PROSITE" id="PS51192">
    <property type="entry name" value="HELICASE_ATP_BIND_1"/>
    <property type="match status" value="1"/>
</dbReference>
<protein>
    <recommendedName>
        <fullName evidence="15 16">Protein translocase subunit SecA</fullName>
        <ecNumber evidence="15">7.4.2.8</ecNumber>
    </recommendedName>
</protein>
<dbReference type="STRING" id="1798338.A3J56_01655"/>
<dbReference type="GO" id="GO:0046872">
    <property type="term" value="F:metal ion binding"/>
    <property type="evidence" value="ECO:0007669"/>
    <property type="project" value="UniProtKB-KW"/>
</dbReference>
<dbReference type="InterPro" id="IPR014018">
    <property type="entry name" value="SecA_motor_DEAD"/>
</dbReference>
<evidence type="ECO:0000256" key="12">
    <source>
        <dbReference type="ARBA" id="ARBA00022967"/>
    </source>
</evidence>
<dbReference type="InterPro" id="IPR004027">
    <property type="entry name" value="SEC_C_motif"/>
</dbReference>
<keyword evidence="5 15" id="KW-1003">Cell membrane</keyword>
<dbReference type="Gene3D" id="3.10.450.50">
    <property type="match status" value="1"/>
</dbReference>
<dbReference type="InterPro" id="IPR011115">
    <property type="entry name" value="SecA_DEAD"/>
</dbReference>
<dbReference type="InterPro" id="IPR036670">
    <property type="entry name" value="SecA_X-link_sf"/>
</dbReference>
<dbReference type="SUPFAM" id="SSF81886">
    <property type="entry name" value="Helical scaffold and wing domains of SecA"/>
    <property type="match status" value="1"/>
</dbReference>
<accession>A0A1F5WEH5</accession>
<dbReference type="Pfam" id="PF02810">
    <property type="entry name" value="SEC-C"/>
    <property type="match status" value="1"/>
</dbReference>
<dbReference type="InterPro" id="IPR014001">
    <property type="entry name" value="Helicase_ATP-bd"/>
</dbReference>
<dbReference type="InterPro" id="IPR011116">
    <property type="entry name" value="SecA_Wing/Scaffold"/>
</dbReference>
<evidence type="ECO:0000256" key="14">
    <source>
        <dbReference type="ARBA" id="ARBA00023136"/>
    </source>
</evidence>
<comment type="subcellular location">
    <subcellularLocation>
        <location evidence="15">Cell membrane</location>
        <topology evidence="15">Peripheral membrane protein</topology>
        <orientation evidence="15">Cytoplasmic side</orientation>
    </subcellularLocation>
    <subcellularLocation>
        <location evidence="15">Cytoplasm</location>
    </subcellularLocation>
    <subcellularLocation>
        <location evidence="2">Membrane</location>
        <topology evidence="2">Peripheral membrane protein</topology>
    </subcellularLocation>
    <text evidence="15">Distribution is 50-50.</text>
</comment>
<dbReference type="Gene3D" id="3.40.50.300">
    <property type="entry name" value="P-loop containing nucleotide triphosphate hydrolases"/>
    <property type="match status" value="3"/>
</dbReference>
<dbReference type="GO" id="GO:0043952">
    <property type="term" value="P:protein transport by the Sec complex"/>
    <property type="evidence" value="ECO:0007669"/>
    <property type="project" value="TreeGrafter"/>
</dbReference>
<dbReference type="NCBIfam" id="NF006630">
    <property type="entry name" value="PRK09200.1"/>
    <property type="match status" value="1"/>
</dbReference>
<dbReference type="CDD" id="cd18803">
    <property type="entry name" value="SF2_C_secA"/>
    <property type="match status" value="1"/>
</dbReference>
<keyword evidence="11 15" id="KW-0653">Protein transport</keyword>
<evidence type="ECO:0000256" key="8">
    <source>
        <dbReference type="ARBA" id="ARBA00022741"/>
    </source>
</evidence>
<dbReference type="InterPro" id="IPR044722">
    <property type="entry name" value="SecA_SF2_C"/>
</dbReference>
<comment type="subunit">
    <text evidence="15">Monomer and homodimer. Part of the essential Sec protein translocation apparatus which comprises SecA, SecYEG and auxiliary proteins SecDF. Other proteins may also be involved.</text>
</comment>
<evidence type="ECO:0000256" key="13">
    <source>
        <dbReference type="ARBA" id="ARBA00023010"/>
    </source>
</evidence>
<evidence type="ECO:0000256" key="9">
    <source>
        <dbReference type="ARBA" id="ARBA00022833"/>
    </source>
</evidence>
<dbReference type="HAMAP" id="MF_01382">
    <property type="entry name" value="SecA"/>
    <property type="match status" value="1"/>
</dbReference>
<evidence type="ECO:0000259" key="19">
    <source>
        <dbReference type="PROSITE" id="PS51194"/>
    </source>
</evidence>
<gene>
    <name evidence="15" type="primary">secA</name>
    <name evidence="21" type="ORF">A3J56_01655</name>
</gene>
<keyword evidence="6 15" id="KW-0963">Cytoplasm</keyword>
<evidence type="ECO:0000313" key="21">
    <source>
        <dbReference type="EMBL" id="OGF74026.1"/>
    </source>
</evidence>
<dbReference type="SUPFAM" id="SSF81767">
    <property type="entry name" value="Pre-protein crosslinking domain of SecA"/>
    <property type="match status" value="1"/>
</dbReference>
<keyword evidence="9" id="KW-0862">Zinc</keyword>
<dbReference type="NCBIfam" id="NF009538">
    <property type="entry name" value="PRK12904.1"/>
    <property type="match status" value="1"/>
</dbReference>
<evidence type="ECO:0000259" key="18">
    <source>
        <dbReference type="PROSITE" id="PS51192"/>
    </source>
</evidence>
<evidence type="ECO:0000256" key="5">
    <source>
        <dbReference type="ARBA" id="ARBA00022475"/>
    </source>
</evidence>
<keyword evidence="4 15" id="KW-0813">Transport</keyword>
<dbReference type="AlphaFoldDB" id="A0A1F5WEH5"/>
<dbReference type="CDD" id="cd17928">
    <property type="entry name" value="DEXDc_SecA"/>
    <property type="match status" value="1"/>
</dbReference>